<evidence type="ECO:0000256" key="1">
    <source>
        <dbReference type="SAM" id="SignalP"/>
    </source>
</evidence>
<feature type="chain" id="PRO_5001516236" evidence="1">
    <location>
        <begin position="20"/>
        <end position="82"/>
    </location>
</feature>
<proteinExistence type="evidence at transcript level"/>
<dbReference type="AlphaFoldDB" id="A0A023FYZ5"/>
<organism evidence="2">
    <name type="scientific">Amblyomma parvum</name>
    <name type="common">South American tick</name>
    <dbReference type="NCBI Taxonomy" id="251391"/>
    <lineage>
        <taxon>Eukaryota</taxon>
        <taxon>Metazoa</taxon>
        <taxon>Ecdysozoa</taxon>
        <taxon>Arthropoda</taxon>
        <taxon>Chelicerata</taxon>
        <taxon>Arachnida</taxon>
        <taxon>Acari</taxon>
        <taxon>Parasitiformes</taxon>
        <taxon>Ixodida</taxon>
        <taxon>Ixodoidea</taxon>
        <taxon>Ixodidae</taxon>
        <taxon>Amblyomminae</taxon>
        <taxon>Amblyomma</taxon>
    </lineage>
</organism>
<keyword evidence="1" id="KW-0732">Signal</keyword>
<reference evidence="2" key="1">
    <citation type="submission" date="2014-03" db="EMBL/GenBank/DDBJ databases">
        <title>The sialotranscriptome of Amblyomma triste, Amblyomma parvum and Amblyomma cajennense ticks, uncovered by 454-based RNA-seq.</title>
        <authorList>
            <person name="Garcia G.R."/>
            <person name="Gardinassi L.G."/>
            <person name="Ribeiro J.M."/>
            <person name="Anatrielo E."/>
            <person name="Ferreira B.R."/>
            <person name="Moreira H.N."/>
            <person name="Mafra C."/>
            <person name="Olegario M.M."/>
            <person name="Szabo P.J."/>
            <person name="Miranda-Santos I.K."/>
            <person name="Maruyama S.R."/>
        </authorList>
    </citation>
    <scope>NUCLEOTIDE SEQUENCE</scope>
    <source>
        <strain evidence="2">Araguapaz</strain>
        <tissue evidence="2">Salivary glands</tissue>
    </source>
</reference>
<evidence type="ECO:0000313" key="2">
    <source>
        <dbReference type="EMBL" id="JAC27086.1"/>
    </source>
</evidence>
<sequence>MFWLVTVQKIFAFIHHALGIPVFSGKGERGPTILCELVGLNHIVFYLTPAFRSSSLCVKKAHTFPLIYCQASDAERQKVDCQ</sequence>
<accession>A0A023FYZ5</accession>
<protein>
    <submittedName>
        <fullName evidence="2">Putative secreted protein</fullName>
    </submittedName>
</protein>
<feature type="signal peptide" evidence="1">
    <location>
        <begin position="1"/>
        <end position="19"/>
    </location>
</feature>
<dbReference type="EMBL" id="GBBL01000234">
    <property type="protein sequence ID" value="JAC27086.1"/>
    <property type="molecule type" value="mRNA"/>
</dbReference>
<name>A0A023FYZ5_AMBPA</name>